<name>A0A7R9IAK2_9NEOP</name>
<dbReference type="EMBL" id="OE000413">
    <property type="protein sequence ID" value="CAD7453750.1"/>
    <property type="molecule type" value="Genomic_DNA"/>
</dbReference>
<organism evidence="4">
    <name type="scientific">Timema tahoe</name>
    <dbReference type="NCBI Taxonomy" id="61484"/>
    <lineage>
        <taxon>Eukaryota</taxon>
        <taxon>Metazoa</taxon>
        <taxon>Ecdysozoa</taxon>
        <taxon>Arthropoda</taxon>
        <taxon>Hexapoda</taxon>
        <taxon>Insecta</taxon>
        <taxon>Pterygota</taxon>
        <taxon>Neoptera</taxon>
        <taxon>Polyneoptera</taxon>
        <taxon>Phasmatodea</taxon>
        <taxon>Timematodea</taxon>
        <taxon>Timematoidea</taxon>
        <taxon>Timematidae</taxon>
        <taxon>Timema</taxon>
    </lineage>
</organism>
<dbReference type="GO" id="GO:0051301">
    <property type="term" value="P:cell division"/>
    <property type="evidence" value="ECO:0007669"/>
    <property type="project" value="UniProtKB-KW"/>
</dbReference>
<dbReference type="PANTHER" id="PTHR13255">
    <property type="entry name" value="ATAXIN-10"/>
    <property type="match status" value="1"/>
</dbReference>
<dbReference type="Pfam" id="PF09759">
    <property type="entry name" value="Atx10homo_assoc"/>
    <property type="match status" value="1"/>
</dbReference>
<gene>
    <name evidence="4" type="ORF">TTEB3V08_LOCUS1879</name>
</gene>
<keyword evidence="2" id="KW-0131">Cell cycle</keyword>
<evidence type="ECO:0000256" key="2">
    <source>
        <dbReference type="ARBA" id="ARBA00023306"/>
    </source>
</evidence>
<dbReference type="InterPro" id="IPR051374">
    <property type="entry name" value="Ataxin-10/CTR86_families"/>
</dbReference>
<evidence type="ECO:0000259" key="3">
    <source>
        <dbReference type="Pfam" id="PF09759"/>
    </source>
</evidence>
<accession>A0A7R9IAK2</accession>
<protein>
    <recommendedName>
        <fullName evidence="3">Ataxin-10 domain-containing protein</fullName>
    </recommendedName>
</protein>
<dbReference type="GO" id="GO:0031175">
    <property type="term" value="P:neuron projection development"/>
    <property type="evidence" value="ECO:0007669"/>
    <property type="project" value="TreeGrafter"/>
</dbReference>
<dbReference type="PANTHER" id="PTHR13255:SF0">
    <property type="entry name" value="ATAXIN-10"/>
    <property type="match status" value="1"/>
</dbReference>
<dbReference type="GO" id="GO:0005829">
    <property type="term" value="C:cytosol"/>
    <property type="evidence" value="ECO:0007669"/>
    <property type="project" value="TreeGrafter"/>
</dbReference>
<dbReference type="AlphaFoldDB" id="A0A7R9IAK2"/>
<proteinExistence type="predicted"/>
<dbReference type="InterPro" id="IPR019156">
    <property type="entry name" value="Ataxin-10_domain"/>
</dbReference>
<keyword evidence="1" id="KW-0132">Cell division</keyword>
<evidence type="ECO:0000313" key="4">
    <source>
        <dbReference type="EMBL" id="CAD7453750.1"/>
    </source>
</evidence>
<evidence type="ECO:0000256" key="1">
    <source>
        <dbReference type="ARBA" id="ARBA00022618"/>
    </source>
</evidence>
<feature type="domain" description="Ataxin-10" evidence="3">
    <location>
        <begin position="56"/>
        <end position="109"/>
    </location>
</feature>
<reference evidence="4" key="1">
    <citation type="submission" date="2020-11" db="EMBL/GenBank/DDBJ databases">
        <authorList>
            <person name="Tran Van P."/>
        </authorList>
    </citation>
    <scope>NUCLEOTIDE SEQUENCE</scope>
</reference>
<sequence length="115" mass="12915">MLRPKQERSDYASFGLRGTCVIWHPSLGRLNVLSDLLVISSFVESRPVFLNLMCLVITQWAIFSVRNLCEGNPESQALIAGLTQRGTVDSATLRELGITLHQEDDKKIVIMPYKP</sequence>